<evidence type="ECO:0000256" key="2">
    <source>
        <dbReference type="ARBA" id="ARBA00022741"/>
    </source>
</evidence>
<proteinExistence type="inferred from homology"/>
<dbReference type="Pfam" id="PF03029">
    <property type="entry name" value="ATP_bind_1"/>
    <property type="match status" value="1"/>
</dbReference>
<dbReference type="Gene3D" id="3.40.50.300">
    <property type="entry name" value="P-loop containing nucleotide triphosphate hydrolases"/>
    <property type="match status" value="1"/>
</dbReference>
<dbReference type="InterPro" id="IPR027417">
    <property type="entry name" value="P-loop_NTPase"/>
</dbReference>
<keyword evidence="6" id="KW-1185">Reference proteome</keyword>
<keyword evidence="4" id="KW-0342">GTP-binding</keyword>
<accession>A0ABP7E044</accession>
<evidence type="ECO:0000313" key="5">
    <source>
        <dbReference type="EMBL" id="GAA3711260.1"/>
    </source>
</evidence>
<evidence type="ECO:0000256" key="3">
    <source>
        <dbReference type="ARBA" id="ARBA00022801"/>
    </source>
</evidence>
<dbReference type="EMBL" id="BAABEP010000002">
    <property type="protein sequence ID" value="GAA3711260.1"/>
    <property type="molecule type" value="Genomic_DNA"/>
</dbReference>
<dbReference type="CDD" id="cd00882">
    <property type="entry name" value="Ras_like_GTPase"/>
    <property type="match status" value="1"/>
</dbReference>
<gene>
    <name evidence="5" type="ORF">GCM10023082_06350</name>
</gene>
<evidence type="ECO:0000256" key="4">
    <source>
        <dbReference type="ARBA" id="ARBA00023134"/>
    </source>
</evidence>
<evidence type="ECO:0000256" key="1">
    <source>
        <dbReference type="ARBA" id="ARBA00005290"/>
    </source>
</evidence>
<organism evidence="5 6">
    <name type="scientific">Streptomyces tremellae</name>
    <dbReference type="NCBI Taxonomy" id="1124239"/>
    <lineage>
        <taxon>Bacteria</taxon>
        <taxon>Bacillati</taxon>
        <taxon>Actinomycetota</taxon>
        <taxon>Actinomycetes</taxon>
        <taxon>Kitasatosporales</taxon>
        <taxon>Streptomycetaceae</taxon>
        <taxon>Streptomyces</taxon>
    </lineage>
</organism>
<protein>
    <submittedName>
        <fullName evidence="5">ATP/GTP-binding protein</fullName>
    </submittedName>
</protein>
<sequence length="208" mass="22362">MSGYVPSEAAPSRLRKLKIVVSGGFGTGKTTMVGAISEVRPLFTEAPMTQASEGIDRLDGVECKTTTTVAMDFGRVTLAGPGAEPDIVLMLFGTPGQDRFNSIWDDLSYRAAGAVVLVDTRRLEDAFAVVDYFEGKHLPFLVAVNLFDTAPRYLLDEVRQALRLGAHVPVLACDARKRESVRDVLSDLLVHALSHLPASAHAALGARP</sequence>
<comment type="caution">
    <text evidence="5">The sequence shown here is derived from an EMBL/GenBank/DDBJ whole genome shotgun (WGS) entry which is preliminary data.</text>
</comment>
<evidence type="ECO:0000313" key="6">
    <source>
        <dbReference type="Proteomes" id="UP001499884"/>
    </source>
</evidence>
<dbReference type="PANTHER" id="PTHR42708:SF1">
    <property type="entry name" value="GLIDING MOTILITY PROTEIN MGLA"/>
    <property type="match status" value="1"/>
</dbReference>
<name>A0ABP7E044_9ACTN</name>
<reference evidence="6" key="1">
    <citation type="journal article" date="2019" name="Int. J. Syst. Evol. Microbiol.">
        <title>The Global Catalogue of Microorganisms (GCM) 10K type strain sequencing project: providing services to taxonomists for standard genome sequencing and annotation.</title>
        <authorList>
            <consortium name="The Broad Institute Genomics Platform"/>
            <consortium name="The Broad Institute Genome Sequencing Center for Infectious Disease"/>
            <person name="Wu L."/>
            <person name="Ma J."/>
        </authorList>
    </citation>
    <scope>NUCLEOTIDE SEQUENCE [LARGE SCALE GENOMIC DNA]</scope>
    <source>
        <strain evidence="6">JCM 30846</strain>
    </source>
</reference>
<dbReference type="PANTHER" id="PTHR42708">
    <property type="entry name" value="ATP/GTP-BINDING PROTEIN-RELATED"/>
    <property type="match status" value="1"/>
</dbReference>
<keyword evidence="3" id="KW-0378">Hydrolase</keyword>
<dbReference type="Proteomes" id="UP001499884">
    <property type="component" value="Unassembled WGS sequence"/>
</dbReference>
<dbReference type="SUPFAM" id="SSF52540">
    <property type="entry name" value="P-loop containing nucleoside triphosphate hydrolases"/>
    <property type="match status" value="1"/>
</dbReference>
<dbReference type="InterPro" id="IPR052705">
    <property type="entry name" value="Gliding_Motility_GTPase"/>
</dbReference>
<comment type="similarity">
    <text evidence="1">Belongs to the GPN-loop GTPase family.</text>
</comment>
<dbReference type="RefSeq" id="WP_345640742.1">
    <property type="nucleotide sequence ID" value="NZ_BAABEP010000002.1"/>
</dbReference>
<dbReference type="InterPro" id="IPR004130">
    <property type="entry name" value="Gpn"/>
</dbReference>
<keyword evidence="2" id="KW-0547">Nucleotide-binding</keyword>